<gene>
    <name evidence="1" type="ORF">E2C01_006512</name>
</gene>
<dbReference type="AlphaFoldDB" id="A0A5B7CX23"/>
<reference evidence="1 2" key="1">
    <citation type="submission" date="2019-05" db="EMBL/GenBank/DDBJ databases">
        <title>Another draft genome of Portunus trituberculatus and its Hox gene families provides insights of decapod evolution.</title>
        <authorList>
            <person name="Jeong J.-H."/>
            <person name="Song I."/>
            <person name="Kim S."/>
            <person name="Choi T."/>
            <person name="Kim D."/>
            <person name="Ryu S."/>
            <person name="Kim W."/>
        </authorList>
    </citation>
    <scope>NUCLEOTIDE SEQUENCE [LARGE SCALE GENOMIC DNA]</scope>
    <source>
        <tissue evidence="1">Muscle</tissue>
    </source>
</reference>
<proteinExistence type="predicted"/>
<evidence type="ECO:0000313" key="2">
    <source>
        <dbReference type="Proteomes" id="UP000324222"/>
    </source>
</evidence>
<name>A0A5B7CX23_PORTR</name>
<organism evidence="1 2">
    <name type="scientific">Portunus trituberculatus</name>
    <name type="common">Swimming crab</name>
    <name type="synonym">Neptunus trituberculatus</name>
    <dbReference type="NCBI Taxonomy" id="210409"/>
    <lineage>
        <taxon>Eukaryota</taxon>
        <taxon>Metazoa</taxon>
        <taxon>Ecdysozoa</taxon>
        <taxon>Arthropoda</taxon>
        <taxon>Crustacea</taxon>
        <taxon>Multicrustacea</taxon>
        <taxon>Malacostraca</taxon>
        <taxon>Eumalacostraca</taxon>
        <taxon>Eucarida</taxon>
        <taxon>Decapoda</taxon>
        <taxon>Pleocyemata</taxon>
        <taxon>Brachyura</taxon>
        <taxon>Eubrachyura</taxon>
        <taxon>Portunoidea</taxon>
        <taxon>Portunidae</taxon>
        <taxon>Portuninae</taxon>
        <taxon>Portunus</taxon>
    </lineage>
</organism>
<dbReference type="Proteomes" id="UP000324222">
    <property type="component" value="Unassembled WGS sequence"/>
</dbReference>
<accession>A0A5B7CX23</accession>
<keyword evidence="2" id="KW-1185">Reference proteome</keyword>
<sequence>MVKGNSVEQSGFSDSLHGDGQGTSPGQLLWLLLTAHCLHSTSPPSLLHSVLHSNHSLPTHLHLVSFTPSHLTPSRLATLPNSPFCPVSLQSCAPATLQCASPCQGCSRAFVANMFPCVLPSDSSPVTLQFSQCFYANML</sequence>
<evidence type="ECO:0000313" key="1">
    <source>
        <dbReference type="EMBL" id="MPC13768.1"/>
    </source>
</evidence>
<comment type="caution">
    <text evidence="1">The sequence shown here is derived from an EMBL/GenBank/DDBJ whole genome shotgun (WGS) entry which is preliminary data.</text>
</comment>
<dbReference type="EMBL" id="VSRR010000304">
    <property type="protein sequence ID" value="MPC13768.1"/>
    <property type="molecule type" value="Genomic_DNA"/>
</dbReference>
<protein>
    <submittedName>
        <fullName evidence="1">Uncharacterized protein</fullName>
    </submittedName>
</protein>